<dbReference type="OrthoDB" id="120564at2"/>
<evidence type="ECO:0000313" key="2">
    <source>
        <dbReference type="EMBL" id="SPF31618.1"/>
    </source>
</evidence>
<keyword evidence="1" id="KW-0732">Signal</keyword>
<dbReference type="EMBL" id="OMOD01000002">
    <property type="protein sequence ID" value="SPF31618.1"/>
    <property type="molecule type" value="Genomic_DNA"/>
</dbReference>
<dbReference type="AlphaFoldDB" id="A0A2U3JWB8"/>
<reference evidence="3" key="1">
    <citation type="submission" date="2018-02" db="EMBL/GenBank/DDBJ databases">
        <authorList>
            <person name="Hausmann B."/>
        </authorList>
    </citation>
    <scope>NUCLEOTIDE SEQUENCE [LARGE SCALE GENOMIC DNA]</scope>
    <source>
        <strain evidence="3">Peat soil MAG SbA1</strain>
    </source>
</reference>
<protein>
    <submittedName>
        <fullName evidence="2">Uncharacterized protein</fullName>
    </submittedName>
</protein>
<sequence>MHGSTCSWLLALSFVILPSGILPAQSDQGSRISDLVPDSAFAPQHVVQFPRAGPIHPWPISPWPHGPAAAPGTFDLPWLARSAGMIFSATVTGIARRPATSGQAFETVAITFRVENSIRGATPGEDLTVMQWMGLWSSGQRYRIGERALLFLYPPSKLGLTSCVGGPLGRFAVDPRGRVLLSAQQLSAFRQDSVVGGKSRVSFRDFALAVRQTGKPLKTM</sequence>
<evidence type="ECO:0000256" key="1">
    <source>
        <dbReference type="SAM" id="SignalP"/>
    </source>
</evidence>
<proteinExistence type="predicted"/>
<organism evidence="2 3">
    <name type="scientific">Candidatus Sulfotelmatobacter kueseliae</name>
    <dbReference type="NCBI Taxonomy" id="2042962"/>
    <lineage>
        <taxon>Bacteria</taxon>
        <taxon>Pseudomonadati</taxon>
        <taxon>Acidobacteriota</taxon>
        <taxon>Terriglobia</taxon>
        <taxon>Terriglobales</taxon>
        <taxon>Candidatus Korobacteraceae</taxon>
        <taxon>Candidatus Sulfotelmatobacter</taxon>
    </lineage>
</organism>
<gene>
    <name evidence="2" type="ORF">SBA1_100074</name>
</gene>
<name>A0A2U3JWB8_9BACT</name>
<dbReference type="Proteomes" id="UP000238701">
    <property type="component" value="Unassembled WGS sequence"/>
</dbReference>
<accession>A0A2U3JWB8</accession>
<feature type="signal peptide" evidence="1">
    <location>
        <begin position="1"/>
        <end position="24"/>
    </location>
</feature>
<evidence type="ECO:0000313" key="3">
    <source>
        <dbReference type="Proteomes" id="UP000238701"/>
    </source>
</evidence>
<feature type="chain" id="PRO_5015607406" evidence="1">
    <location>
        <begin position="25"/>
        <end position="220"/>
    </location>
</feature>